<evidence type="ECO:0000313" key="1">
    <source>
        <dbReference type="EMBL" id="GFF21463.1"/>
    </source>
</evidence>
<evidence type="ECO:0000313" key="2">
    <source>
        <dbReference type="Proteomes" id="UP000452235"/>
    </source>
</evidence>
<reference evidence="1 2" key="1">
    <citation type="submission" date="2020-01" db="EMBL/GenBank/DDBJ databases">
        <title>Aspergillus terreus IFO 6365 whole genome shotgun sequence.</title>
        <authorList>
            <person name="Kanamasa S."/>
            <person name="Takahashi H."/>
        </authorList>
    </citation>
    <scope>NUCLEOTIDE SEQUENCE [LARGE SCALE GENOMIC DNA]</scope>
    <source>
        <strain evidence="1 2">IFO 6365</strain>
    </source>
</reference>
<dbReference type="VEuPathDB" id="FungiDB:ATEG_09996"/>
<keyword evidence="2" id="KW-1185">Reference proteome</keyword>
<dbReference type="EMBL" id="BLJY01000015">
    <property type="protein sequence ID" value="GFF21463.1"/>
    <property type="molecule type" value="Genomic_DNA"/>
</dbReference>
<gene>
    <name evidence="1" type="ORF">ATEIFO6365_0015003400</name>
</gene>
<name>A0A5M3ZCX3_ASPTE</name>
<comment type="caution">
    <text evidence="1">The sequence shown here is derived from an EMBL/GenBank/DDBJ whole genome shotgun (WGS) entry which is preliminary data.</text>
</comment>
<dbReference type="AlphaFoldDB" id="A0A5M3ZCX3"/>
<dbReference type="OrthoDB" id="4427207at2759"/>
<dbReference type="Proteomes" id="UP000452235">
    <property type="component" value="Unassembled WGS sequence"/>
</dbReference>
<organism evidence="1 2">
    <name type="scientific">Aspergillus terreus</name>
    <dbReference type="NCBI Taxonomy" id="33178"/>
    <lineage>
        <taxon>Eukaryota</taxon>
        <taxon>Fungi</taxon>
        <taxon>Dikarya</taxon>
        <taxon>Ascomycota</taxon>
        <taxon>Pezizomycotina</taxon>
        <taxon>Eurotiomycetes</taxon>
        <taxon>Eurotiomycetidae</taxon>
        <taxon>Eurotiales</taxon>
        <taxon>Aspergillaceae</taxon>
        <taxon>Aspergillus</taxon>
        <taxon>Aspergillus subgen. Circumdati</taxon>
    </lineage>
</organism>
<accession>A0A5M3ZCX3</accession>
<protein>
    <submittedName>
        <fullName evidence="1">Uncharacterized protein</fullName>
    </submittedName>
</protein>
<proteinExistence type="predicted"/>
<sequence length="232" mass="26237">MPRDADFLSPRELLVNDGFVCKLASFRKLRDLCIRNEKLPDSDDELRQQAGFEGLAHNLVRKVAGGLNYEYNNTDAVCSIALNLCSAAPDDYEKIFQDMEALRQDPDNDSRRDKVQNEIKDRKDEIDLLKHQAESWSSKFRAHSLDAEDCETKNLLEGFVMIDDLQDALQGVQKMAGGAGLIADDIAVLLKHVEAHLDPDDDPLDGLVEATLVRKWMNLEKDVNDFLDAYKE</sequence>